<keyword evidence="2" id="KW-1185">Reference proteome</keyword>
<organism evidence="1 2">
    <name type="scientific">Bos mutus grunniens</name>
    <name type="common">Wild yak</name>
    <name type="synonym">Bos grunniens</name>
    <dbReference type="NCBI Taxonomy" id="30521"/>
    <lineage>
        <taxon>Eukaryota</taxon>
        <taxon>Metazoa</taxon>
        <taxon>Chordata</taxon>
        <taxon>Craniata</taxon>
        <taxon>Vertebrata</taxon>
        <taxon>Euteleostomi</taxon>
        <taxon>Mammalia</taxon>
        <taxon>Eutheria</taxon>
        <taxon>Laurasiatheria</taxon>
        <taxon>Artiodactyla</taxon>
        <taxon>Ruminantia</taxon>
        <taxon>Pecora</taxon>
        <taxon>Bovidae</taxon>
        <taxon>Bovinae</taxon>
        <taxon>Bos</taxon>
    </lineage>
</organism>
<proteinExistence type="predicted"/>
<dbReference type="Ensembl" id="ENSBGRT00000031223.1">
    <property type="protein sequence ID" value="ENSBGRP00000027057.1"/>
    <property type="gene ID" value="ENSBGRG00000017006.1"/>
</dbReference>
<dbReference type="AlphaFoldDB" id="A0A8B9XXG6"/>
<protein>
    <submittedName>
        <fullName evidence="1">Uncharacterized protein</fullName>
    </submittedName>
</protein>
<evidence type="ECO:0000313" key="1">
    <source>
        <dbReference type="Ensembl" id="ENSBGRP00000027057.1"/>
    </source>
</evidence>
<dbReference type="GeneTree" id="ENSGT01150000286946"/>
<reference evidence="1" key="3">
    <citation type="submission" date="2025-09" db="UniProtKB">
        <authorList>
            <consortium name="Ensembl"/>
        </authorList>
    </citation>
    <scope>IDENTIFICATION</scope>
</reference>
<reference evidence="1" key="2">
    <citation type="submission" date="2025-08" db="UniProtKB">
        <authorList>
            <consortium name="Ensembl"/>
        </authorList>
    </citation>
    <scope>IDENTIFICATION</scope>
</reference>
<accession>A0A8B9XXG6</accession>
<evidence type="ECO:0000313" key="2">
    <source>
        <dbReference type="Proteomes" id="UP000694520"/>
    </source>
</evidence>
<name>A0A8B9XXG6_BOSMU</name>
<reference evidence="1" key="1">
    <citation type="submission" date="2019-05" db="EMBL/GenBank/DDBJ databases">
        <authorList>
            <person name="Zhang S."/>
            <person name="Liu J."/>
        </authorList>
    </citation>
    <scope>NUCLEOTIDE SEQUENCE [LARGE SCALE GENOMIC DNA]</scope>
</reference>
<dbReference type="Proteomes" id="UP000694520">
    <property type="component" value="Chromosome 15"/>
</dbReference>
<sequence length="151" mass="18099">LNRHFSKEDIQMANKHMKRCSTSLIIREMQIETTMRYHFTPVRMAAIQKSISNKCWRGCGEKGTLLHCWWECKLVQPLWRTVWRFLKKLEIELPYDPAIPLLGMVWGGRREEGSGWGTHVYLWQISFDVWQNQYNIVKFKNKIKLKKMTVL</sequence>